<proteinExistence type="predicted"/>
<accession>A0ABT7A7B6</accession>
<dbReference type="Proteomes" id="UP001214441">
    <property type="component" value="Unassembled WGS sequence"/>
</dbReference>
<gene>
    <name evidence="2" type="ORF">NMN56_035875</name>
</gene>
<protein>
    <submittedName>
        <fullName evidence="2">2'-5' RNA ligase family protein</fullName>
    </submittedName>
</protein>
<dbReference type="Pfam" id="PF02834">
    <property type="entry name" value="LigT_PEase"/>
    <property type="match status" value="1"/>
</dbReference>
<keyword evidence="2" id="KW-0436">Ligase</keyword>
<organism evidence="2 3">
    <name type="scientific">Streptomyces iconiensis</name>
    <dbReference type="NCBI Taxonomy" id="1384038"/>
    <lineage>
        <taxon>Bacteria</taxon>
        <taxon>Bacillati</taxon>
        <taxon>Actinomycetota</taxon>
        <taxon>Actinomycetes</taxon>
        <taxon>Kitasatosporales</taxon>
        <taxon>Streptomycetaceae</taxon>
        <taxon>Streptomyces</taxon>
    </lineage>
</organism>
<evidence type="ECO:0000313" key="3">
    <source>
        <dbReference type="Proteomes" id="UP001214441"/>
    </source>
</evidence>
<feature type="domain" description="Phosphoesterase HXTX" evidence="1">
    <location>
        <begin position="15"/>
        <end position="76"/>
    </location>
</feature>
<keyword evidence="3" id="KW-1185">Reference proteome</keyword>
<dbReference type="GO" id="GO:0016874">
    <property type="term" value="F:ligase activity"/>
    <property type="evidence" value="ECO:0007669"/>
    <property type="project" value="UniProtKB-KW"/>
</dbReference>
<dbReference type="EMBL" id="JANCPR020000054">
    <property type="protein sequence ID" value="MDJ1137235.1"/>
    <property type="molecule type" value="Genomic_DNA"/>
</dbReference>
<name>A0ABT7A7B6_9ACTN</name>
<sequence>MAHAQTVNAFFSLRLPSELVDALVELQRGREDRIEPQQRDHMHITLGFLHDADAGKLADAAALLTGRTWPTPSISLTGEVRHGSWKLQKDPAYRYDEDLIQKQEQVRLGIENTPELAEIQKDITGPLEIAEEQFWPHVTLGLARDDFPASSARDMQLPSVKAAAPSVDLQQEMSTTEFRILVRKEFT</sequence>
<reference evidence="2 3" key="1">
    <citation type="submission" date="2023-05" db="EMBL/GenBank/DDBJ databases">
        <title>Streptantibioticus silvisoli sp. nov., acidotolerant actinomycetes 1 from pine litter.</title>
        <authorList>
            <person name="Swiecimska M."/>
            <person name="Golinska P."/>
            <person name="Sangal V."/>
            <person name="Wachnowicz B."/>
            <person name="Goodfellow M."/>
        </authorList>
    </citation>
    <scope>NUCLEOTIDE SEQUENCE [LARGE SCALE GENOMIC DNA]</scope>
    <source>
        <strain evidence="2 3">DSM 42109</strain>
    </source>
</reference>
<dbReference type="Gene3D" id="3.90.1140.10">
    <property type="entry name" value="Cyclic phosphodiesterase"/>
    <property type="match status" value="1"/>
</dbReference>
<dbReference type="SUPFAM" id="SSF55144">
    <property type="entry name" value="LigT-like"/>
    <property type="match status" value="1"/>
</dbReference>
<evidence type="ECO:0000313" key="2">
    <source>
        <dbReference type="EMBL" id="MDJ1137235.1"/>
    </source>
</evidence>
<dbReference type="RefSeq" id="WP_274042519.1">
    <property type="nucleotide sequence ID" value="NZ_JANCPR020000054.1"/>
</dbReference>
<dbReference type="InterPro" id="IPR014051">
    <property type="entry name" value="Phosphoesterase_HXTX"/>
</dbReference>
<dbReference type="InterPro" id="IPR009097">
    <property type="entry name" value="Cyclic_Pdiesterase"/>
</dbReference>
<comment type="caution">
    <text evidence="2">The sequence shown here is derived from an EMBL/GenBank/DDBJ whole genome shotgun (WGS) entry which is preliminary data.</text>
</comment>
<evidence type="ECO:0000259" key="1">
    <source>
        <dbReference type="Pfam" id="PF02834"/>
    </source>
</evidence>